<dbReference type="Proteomes" id="UP000244722">
    <property type="component" value="Unassembled WGS sequence"/>
</dbReference>
<comment type="caution">
    <text evidence="3">The sequence shown here is derived from an EMBL/GenBank/DDBJ whole genome shotgun (WGS) entry which is preliminary data.</text>
</comment>
<protein>
    <submittedName>
        <fullName evidence="3">Uncharacterized protein</fullName>
    </submittedName>
</protein>
<evidence type="ECO:0000313" key="4">
    <source>
        <dbReference type="Proteomes" id="UP000244722"/>
    </source>
</evidence>
<accession>A0A2T7A640</accession>
<evidence type="ECO:0000256" key="2">
    <source>
        <dbReference type="SAM" id="SignalP"/>
    </source>
</evidence>
<feature type="transmembrane region" description="Helical" evidence="1">
    <location>
        <begin position="44"/>
        <end position="63"/>
    </location>
</feature>
<feature type="signal peptide" evidence="2">
    <location>
        <begin position="1"/>
        <end position="28"/>
    </location>
</feature>
<name>A0A2T7A640_TUBBO</name>
<reference evidence="3 4" key="1">
    <citation type="submission" date="2017-04" db="EMBL/GenBank/DDBJ databases">
        <title>Draft genome sequence of Tuber borchii Vittad., a whitish edible truffle.</title>
        <authorList>
            <consortium name="DOE Joint Genome Institute"/>
            <person name="Murat C."/>
            <person name="Kuo A."/>
            <person name="Barry K.W."/>
            <person name="Clum A."/>
            <person name="Dockter R.B."/>
            <person name="Fauchery L."/>
            <person name="Iotti M."/>
            <person name="Kohler A."/>
            <person name="Labutti K."/>
            <person name="Lindquist E.A."/>
            <person name="Lipzen A."/>
            <person name="Ohm R.A."/>
            <person name="Wang M."/>
            <person name="Grigoriev I.V."/>
            <person name="Zambonelli A."/>
            <person name="Martin F.M."/>
        </authorList>
    </citation>
    <scope>NUCLEOTIDE SEQUENCE [LARGE SCALE GENOMIC DNA]</scope>
    <source>
        <strain evidence="3 4">Tbo3840</strain>
    </source>
</reference>
<sequence length="78" mass="8943">MPPYTRMTTLFPFSLSFLFFCLPGLLTGSEMRLSRHLAKNSNLIVYSNTALLLMWATFFFFFCPGFPNPPLCAPVVLW</sequence>
<keyword evidence="1" id="KW-0472">Membrane</keyword>
<evidence type="ECO:0000256" key="1">
    <source>
        <dbReference type="SAM" id="Phobius"/>
    </source>
</evidence>
<dbReference type="AlphaFoldDB" id="A0A2T7A640"/>
<dbReference type="EMBL" id="NESQ01000016">
    <property type="protein sequence ID" value="PUU83207.1"/>
    <property type="molecule type" value="Genomic_DNA"/>
</dbReference>
<keyword evidence="1" id="KW-0812">Transmembrane</keyword>
<evidence type="ECO:0000313" key="3">
    <source>
        <dbReference type="EMBL" id="PUU83207.1"/>
    </source>
</evidence>
<gene>
    <name evidence="3" type="ORF">B9Z19DRAFT_1073259</name>
</gene>
<keyword evidence="1" id="KW-1133">Transmembrane helix</keyword>
<proteinExistence type="predicted"/>
<feature type="chain" id="PRO_5015742043" evidence="2">
    <location>
        <begin position="29"/>
        <end position="78"/>
    </location>
</feature>
<keyword evidence="2" id="KW-0732">Signal</keyword>
<keyword evidence="4" id="KW-1185">Reference proteome</keyword>
<organism evidence="3 4">
    <name type="scientific">Tuber borchii</name>
    <name type="common">White truffle</name>
    <dbReference type="NCBI Taxonomy" id="42251"/>
    <lineage>
        <taxon>Eukaryota</taxon>
        <taxon>Fungi</taxon>
        <taxon>Dikarya</taxon>
        <taxon>Ascomycota</taxon>
        <taxon>Pezizomycotina</taxon>
        <taxon>Pezizomycetes</taxon>
        <taxon>Pezizales</taxon>
        <taxon>Tuberaceae</taxon>
        <taxon>Tuber</taxon>
    </lineage>
</organism>